<dbReference type="Pfam" id="PF06722">
    <property type="entry name" value="EryCIII-like_C"/>
    <property type="match status" value="1"/>
</dbReference>
<proteinExistence type="inferred from homology"/>
<evidence type="ECO:0000256" key="3">
    <source>
        <dbReference type="ARBA" id="ARBA00022679"/>
    </source>
</evidence>
<keyword evidence="8" id="KW-1185">Reference proteome</keyword>
<dbReference type="SUPFAM" id="SSF53756">
    <property type="entry name" value="UDP-Glycosyltransferase/glycogen phosphorylase"/>
    <property type="match status" value="1"/>
</dbReference>
<feature type="domain" description="Erythromycin biosynthesis protein CIII-like C-terminal" evidence="5">
    <location>
        <begin position="230"/>
        <end position="371"/>
    </location>
</feature>
<sequence>MRLLFTTAPLSGHLFPMVPLAWAARAAGHEVLVATTRNFAPTVLATGLPAVSWGPDADFVGMVADEPPIEADNVPQRRYAHGKAFGRIARRALPGAQRVIAAWKPDVMVCERAEFAGPVVAAANDVPYAVFHWGVPALEEYREAAAGELTDVPGFSALPAPIETINPWPVGMRLPYAATHQGLRSIAYNGEGALPDWLLQPARRPRVCVTFGTLLPRVAALGLHSVVAPTLARLAGLGVELCLAVDNDVLAQWPELTESATVAGRMPLGQVLPTCDLIVNHGGQGTVLTALAAGCPQLVLPHMDDQFDNAAAVVKAGAGMSLSLDEFIPAVVGERCETLLGDPGFGRVAADVATEIEAHPSPVEIVDLLAKLAA</sequence>
<dbReference type="InterPro" id="IPR048284">
    <property type="entry name" value="EryCIII-like_N"/>
</dbReference>
<dbReference type="InterPro" id="IPR002213">
    <property type="entry name" value="UDP_glucos_trans"/>
</dbReference>
<dbReference type="InterPro" id="IPR050426">
    <property type="entry name" value="Glycosyltransferase_28"/>
</dbReference>
<name>A0ABS4TYH0_9PSEU</name>
<dbReference type="EMBL" id="JAGINW010000001">
    <property type="protein sequence ID" value="MBP2329063.1"/>
    <property type="molecule type" value="Genomic_DNA"/>
</dbReference>
<feature type="domain" description="Erythromycin biosynthesis protein CIII-like N-terminal" evidence="6">
    <location>
        <begin position="22"/>
        <end position="212"/>
    </location>
</feature>
<dbReference type="PANTHER" id="PTHR48050">
    <property type="entry name" value="STEROL 3-BETA-GLUCOSYLTRANSFERASE"/>
    <property type="match status" value="1"/>
</dbReference>
<feature type="chain" id="PRO_5045128488" evidence="4">
    <location>
        <begin position="24"/>
        <end position="374"/>
    </location>
</feature>
<dbReference type="PANTHER" id="PTHR48050:SF13">
    <property type="entry name" value="STEROL 3-BETA-GLUCOSYLTRANSFERASE UGT80A2"/>
    <property type="match status" value="1"/>
</dbReference>
<keyword evidence="4" id="KW-0732">Signal</keyword>
<comment type="similarity">
    <text evidence="1">Belongs to the glycosyltransferase 28 family.</text>
</comment>
<evidence type="ECO:0000259" key="6">
    <source>
        <dbReference type="Pfam" id="PF21036"/>
    </source>
</evidence>
<accession>A0ABS4TYH0</accession>
<gene>
    <name evidence="7" type="ORF">JOF56_009448</name>
</gene>
<evidence type="ECO:0000256" key="4">
    <source>
        <dbReference type="SAM" id="SignalP"/>
    </source>
</evidence>
<dbReference type="Proteomes" id="UP001519332">
    <property type="component" value="Unassembled WGS sequence"/>
</dbReference>
<evidence type="ECO:0000256" key="1">
    <source>
        <dbReference type="ARBA" id="ARBA00006962"/>
    </source>
</evidence>
<comment type="caution">
    <text evidence="7">The sequence shown here is derived from an EMBL/GenBank/DDBJ whole genome shotgun (WGS) entry which is preliminary data.</text>
</comment>
<feature type="signal peptide" evidence="4">
    <location>
        <begin position="1"/>
        <end position="23"/>
    </location>
</feature>
<evidence type="ECO:0000256" key="2">
    <source>
        <dbReference type="ARBA" id="ARBA00022676"/>
    </source>
</evidence>
<dbReference type="InterPro" id="IPR010610">
    <property type="entry name" value="EryCIII-like_C"/>
</dbReference>
<reference evidence="7 8" key="1">
    <citation type="submission" date="2021-03" db="EMBL/GenBank/DDBJ databases">
        <title>Sequencing the genomes of 1000 actinobacteria strains.</title>
        <authorList>
            <person name="Klenk H.-P."/>
        </authorList>
    </citation>
    <scope>NUCLEOTIDE SEQUENCE [LARGE SCALE GENOMIC DNA]</scope>
    <source>
        <strain evidence="7 8">DSM 46670</strain>
    </source>
</reference>
<evidence type="ECO:0000313" key="8">
    <source>
        <dbReference type="Proteomes" id="UP001519332"/>
    </source>
</evidence>
<keyword evidence="3" id="KW-0808">Transferase</keyword>
<protein>
    <submittedName>
        <fullName evidence="7">UDP:flavonoid glycosyltransferase YjiC (YdhE family)</fullName>
    </submittedName>
</protein>
<evidence type="ECO:0000313" key="7">
    <source>
        <dbReference type="EMBL" id="MBP2329063.1"/>
    </source>
</evidence>
<dbReference type="Pfam" id="PF21036">
    <property type="entry name" value="EryCIII-like_N"/>
    <property type="match status" value="1"/>
</dbReference>
<keyword evidence="2" id="KW-0328">Glycosyltransferase</keyword>
<dbReference type="Gene3D" id="3.40.50.2000">
    <property type="entry name" value="Glycogen Phosphorylase B"/>
    <property type="match status" value="2"/>
</dbReference>
<organism evidence="7 8">
    <name type="scientific">Kibdelosporangium banguiense</name>
    <dbReference type="NCBI Taxonomy" id="1365924"/>
    <lineage>
        <taxon>Bacteria</taxon>
        <taxon>Bacillati</taxon>
        <taxon>Actinomycetota</taxon>
        <taxon>Actinomycetes</taxon>
        <taxon>Pseudonocardiales</taxon>
        <taxon>Pseudonocardiaceae</taxon>
        <taxon>Kibdelosporangium</taxon>
    </lineage>
</organism>
<dbReference type="RefSeq" id="WP_209645930.1">
    <property type="nucleotide sequence ID" value="NZ_JAGINW010000001.1"/>
</dbReference>
<evidence type="ECO:0000259" key="5">
    <source>
        <dbReference type="Pfam" id="PF06722"/>
    </source>
</evidence>
<dbReference type="CDD" id="cd03784">
    <property type="entry name" value="GT1_Gtf-like"/>
    <property type="match status" value="1"/>
</dbReference>